<feature type="transmembrane region" description="Helical" evidence="2">
    <location>
        <begin position="187"/>
        <end position="210"/>
    </location>
</feature>
<name>A0A9J6D9H9_RHIMP</name>
<keyword evidence="2" id="KW-0812">Transmembrane</keyword>
<organism evidence="3 4">
    <name type="scientific">Rhipicephalus microplus</name>
    <name type="common">Cattle tick</name>
    <name type="synonym">Boophilus microplus</name>
    <dbReference type="NCBI Taxonomy" id="6941"/>
    <lineage>
        <taxon>Eukaryota</taxon>
        <taxon>Metazoa</taxon>
        <taxon>Ecdysozoa</taxon>
        <taxon>Arthropoda</taxon>
        <taxon>Chelicerata</taxon>
        <taxon>Arachnida</taxon>
        <taxon>Acari</taxon>
        <taxon>Parasitiformes</taxon>
        <taxon>Ixodida</taxon>
        <taxon>Ixodoidea</taxon>
        <taxon>Ixodidae</taxon>
        <taxon>Rhipicephalinae</taxon>
        <taxon>Rhipicephalus</taxon>
        <taxon>Boophilus</taxon>
    </lineage>
</organism>
<dbReference type="AlphaFoldDB" id="A0A9J6D9H9"/>
<proteinExistence type="predicted"/>
<feature type="region of interest" description="Disordered" evidence="1">
    <location>
        <begin position="279"/>
        <end position="307"/>
    </location>
</feature>
<evidence type="ECO:0000256" key="1">
    <source>
        <dbReference type="SAM" id="MobiDB-lite"/>
    </source>
</evidence>
<evidence type="ECO:0000313" key="4">
    <source>
        <dbReference type="Proteomes" id="UP000821866"/>
    </source>
</evidence>
<feature type="transmembrane region" description="Helical" evidence="2">
    <location>
        <begin position="154"/>
        <end position="175"/>
    </location>
</feature>
<reference evidence="3" key="2">
    <citation type="submission" date="2021-09" db="EMBL/GenBank/DDBJ databases">
        <authorList>
            <person name="Jia N."/>
            <person name="Wang J."/>
            <person name="Shi W."/>
            <person name="Du L."/>
            <person name="Sun Y."/>
            <person name="Zhan W."/>
            <person name="Jiang J."/>
            <person name="Wang Q."/>
            <person name="Zhang B."/>
            <person name="Ji P."/>
            <person name="Sakyi L.B."/>
            <person name="Cui X."/>
            <person name="Yuan T."/>
            <person name="Jiang B."/>
            <person name="Yang W."/>
            <person name="Lam T.T.-Y."/>
            <person name="Chang Q."/>
            <person name="Ding S."/>
            <person name="Wang X."/>
            <person name="Zhu J."/>
            <person name="Ruan X."/>
            <person name="Zhao L."/>
            <person name="Wei J."/>
            <person name="Que T."/>
            <person name="Du C."/>
            <person name="Cheng J."/>
            <person name="Dai P."/>
            <person name="Han X."/>
            <person name="Huang E."/>
            <person name="Gao Y."/>
            <person name="Liu J."/>
            <person name="Shao H."/>
            <person name="Ye R."/>
            <person name="Li L."/>
            <person name="Wei W."/>
            <person name="Wang X."/>
            <person name="Wang C."/>
            <person name="Huo Q."/>
            <person name="Li W."/>
            <person name="Guo W."/>
            <person name="Chen H."/>
            <person name="Chen S."/>
            <person name="Zhou L."/>
            <person name="Zhou L."/>
            <person name="Ni X."/>
            <person name="Tian J."/>
            <person name="Zhou Y."/>
            <person name="Sheng Y."/>
            <person name="Liu T."/>
            <person name="Pan Y."/>
            <person name="Xia L."/>
            <person name="Li J."/>
            <person name="Zhao F."/>
            <person name="Cao W."/>
        </authorList>
    </citation>
    <scope>NUCLEOTIDE SEQUENCE</scope>
    <source>
        <strain evidence="3">Rmic-2018</strain>
        <tissue evidence="3">Larvae</tissue>
    </source>
</reference>
<dbReference type="EMBL" id="JABSTU010000010">
    <property type="protein sequence ID" value="KAH8018719.1"/>
    <property type="molecule type" value="Genomic_DNA"/>
</dbReference>
<comment type="caution">
    <text evidence="3">The sequence shown here is derived from an EMBL/GenBank/DDBJ whole genome shotgun (WGS) entry which is preliminary data.</text>
</comment>
<protein>
    <submittedName>
        <fullName evidence="3">Uncharacterized protein</fullName>
    </submittedName>
</protein>
<feature type="transmembrane region" description="Helical" evidence="2">
    <location>
        <begin position="95"/>
        <end position="116"/>
    </location>
</feature>
<reference evidence="3" key="1">
    <citation type="journal article" date="2020" name="Cell">
        <title>Large-Scale Comparative Analyses of Tick Genomes Elucidate Their Genetic Diversity and Vector Capacities.</title>
        <authorList>
            <consortium name="Tick Genome and Microbiome Consortium (TIGMIC)"/>
            <person name="Jia N."/>
            <person name="Wang J."/>
            <person name="Shi W."/>
            <person name="Du L."/>
            <person name="Sun Y."/>
            <person name="Zhan W."/>
            <person name="Jiang J.F."/>
            <person name="Wang Q."/>
            <person name="Zhang B."/>
            <person name="Ji P."/>
            <person name="Bell-Sakyi L."/>
            <person name="Cui X.M."/>
            <person name="Yuan T.T."/>
            <person name="Jiang B.G."/>
            <person name="Yang W.F."/>
            <person name="Lam T.T."/>
            <person name="Chang Q.C."/>
            <person name="Ding S.J."/>
            <person name="Wang X.J."/>
            <person name="Zhu J.G."/>
            <person name="Ruan X.D."/>
            <person name="Zhao L."/>
            <person name="Wei J.T."/>
            <person name="Ye R.Z."/>
            <person name="Que T.C."/>
            <person name="Du C.H."/>
            <person name="Zhou Y.H."/>
            <person name="Cheng J.X."/>
            <person name="Dai P.F."/>
            <person name="Guo W.B."/>
            <person name="Han X.H."/>
            <person name="Huang E.J."/>
            <person name="Li L.F."/>
            <person name="Wei W."/>
            <person name="Gao Y.C."/>
            <person name="Liu J.Z."/>
            <person name="Shao H.Z."/>
            <person name="Wang X."/>
            <person name="Wang C.C."/>
            <person name="Yang T.C."/>
            <person name="Huo Q.B."/>
            <person name="Li W."/>
            <person name="Chen H.Y."/>
            <person name="Chen S.E."/>
            <person name="Zhou L.G."/>
            <person name="Ni X.B."/>
            <person name="Tian J.H."/>
            <person name="Sheng Y."/>
            <person name="Liu T."/>
            <person name="Pan Y.S."/>
            <person name="Xia L.Y."/>
            <person name="Li J."/>
            <person name="Zhao F."/>
            <person name="Cao W.C."/>
        </authorList>
    </citation>
    <scope>NUCLEOTIDE SEQUENCE</scope>
    <source>
        <strain evidence="3">Rmic-2018</strain>
    </source>
</reference>
<gene>
    <name evidence="3" type="ORF">HPB51_010697</name>
</gene>
<sequence length="348" mass="38401">MVLYLLMGHSVTYQWYAHAAFLLAFTYCLNNTLVIISAVPSPSTQNHLQQTLYAVSDVERKAEGPIGSGVKSLRLEPSPQYITTTHGLLTALETYSLYHCTAGLLFLVGCAVFCGVDRGDSLRFRNILGLGAVAVMVLYLLMGHTVTYKWYAHAAFLLAFTYCLNNMLVIISAVASPTTQNHLQQTLYYSLYLCTAGLLFLVGCAVFYGVDRGDSLRFRNITGNAWEVQTLSVPLIQVLSAPAMCPAIADEAADDCRGFPCSRPEDTLDEAEARRISDTRSFRVRRSREPPHNSSDKYPDRLGRSRPRCSASSYSICAMAGAPWCCEPSRLLFGWPRPPVPPNGAVHH</sequence>
<dbReference type="Proteomes" id="UP000821866">
    <property type="component" value="Chromosome 8"/>
</dbReference>
<evidence type="ECO:0000256" key="2">
    <source>
        <dbReference type="SAM" id="Phobius"/>
    </source>
</evidence>
<keyword evidence="4" id="KW-1185">Reference proteome</keyword>
<feature type="transmembrane region" description="Helical" evidence="2">
    <location>
        <begin position="15"/>
        <end position="39"/>
    </location>
</feature>
<accession>A0A9J6D9H9</accession>
<keyword evidence="2" id="KW-1133">Transmembrane helix</keyword>
<feature type="transmembrane region" description="Helical" evidence="2">
    <location>
        <begin position="122"/>
        <end position="142"/>
    </location>
</feature>
<keyword evidence="2" id="KW-0472">Membrane</keyword>
<feature type="compositionally biased region" description="Basic and acidic residues" evidence="1">
    <location>
        <begin position="279"/>
        <end position="303"/>
    </location>
</feature>
<evidence type="ECO:0000313" key="3">
    <source>
        <dbReference type="EMBL" id="KAH8018719.1"/>
    </source>
</evidence>